<dbReference type="Proteomes" id="UP000061010">
    <property type="component" value="Chromosome"/>
</dbReference>
<evidence type="ECO:0000313" key="6">
    <source>
        <dbReference type="Proteomes" id="UP000061010"/>
    </source>
</evidence>
<evidence type="ECO:0000256" key="1">
    <source>
        <dbReference type="ARBA" id="ARBA00022723"/>
    </source>
</evidence>
<dbReference type="NCBIfam" id="NF033668">
    <property type="entry name" value="rSAM_PA0069"/>
    <property type="match status" value="1"/>
</dbReference>
<dbReference type="Gene3D" id="3.80.30.30">
    <property type="match status" value="1"/>
</dbReference>
<dbReference type="PATRIC" id="fig|128780.6.peg.16"/>
<dbReference type="InterPro" id="IPR007197">
    <property type="entry name" value="rSAM"/>
</dbReference>
<protein>
    <submittedName>
        <fullName evidence="5">Radical SAM domain-containing protein</fullName>
    </submittedName>
</protein>
<dbReference type="SMART" id="SM00729">
    <property type="entry name" value="Elp3"/>
    <property type="match status" value="1"/>
</dbReference>
<dbReference type="SFLD" id="SFLDG01084">
    <property type="entry name" value="Uncharacterised_Radical_SAM_Su"/>
    <property type="match status" value="1"/>
</dbReference>
<dbReference type="InterPro" id="IPR058240">
    <property type="entry name" value="rSAM_sf"/>
</dbReference>
<evidence type="ECO:0000256" key="3">
    <source>
        <dbReference type="ARBA" id="ARBA00023014"/>
    </source>
</evidence>
<dbReference type="GO" id="GO:0046872">
    <property type="term" value="F:metal ion binding"/>
    <property type="evidence" value="ECO:0007669"/>
    <property type="project" value="UniProtKB-KW"/>
</dbReference>
<keyword evidence="3" id="KW-0411">Iron-sulfur</keyword>
<dbReference type="Pfam" id="PF04055">
    <property type="entry name" value="Radical_SAM"/>
    <property type="match status" value="1"/>
</dbReference>
<keyword evidence="6" id="KW-1185">Reference proteome</keyword>
<proteinExistence type="predicted"/>
<dbReference type="SUPFAM" id="SSF102114">
    <property type="entry name" value="Radical SAM enzymes"/>
    <property type="match status" value="1"/>
</dbReference>
<reference evidence="5 6" key="1">
    <citation type="journal article" date="2015" name="Genome Announc.">
        <title>Complete Genome Sequencing of Stenotrophomonas acidaminiphila ZAC14D2_NAIMI4_2, a Multidrug-Resistant Strain Isolated from Sediments of a Polluted River in Mexico, Uncovers New Antibiotic Resistance Genes and a Novel Class-II Lasso Peptide Biosynthesis Gene Cluster.</title>
        <authorList>
            <person name="Vinuesa P."/>
            <person name="Ochoa-Sanchez L.E."/>
        </authorList>
    </citation>
    <scope>NUCLEOTIDE SEQUENCE [LARGE SCALE GENOMIC DNA]</scope>
    <source>
        <strain evidence="5 6">ZAC14D2_NAIMI4_2</strain>
    </source>
</reference>
<dbReference type="EMBL" id="CP012900">
    <property type="protein sequence ID" value="ALJ26483.1"/>
    <property type="molecule type" value="Genomic_DNA"/>
</dbReference>
<dbReference type="KEGG" id="sacz:AOT14_00150"/>
<name>A0A0S1AUM2_9GAMM</name>
<dbReference type="AlphaFoldDB" id="A0A0S1AUM2"/>
<evidence type="ECO:0000259" key="4">
    <source>
        <dbReference type="SMART" id="SM00729"/>
    </source>
</evidence>
<dbReference type="GO" id="GO:0051536">
    <property type="term" value="F:iron-sulfur cluster binding"/>
    <property type="evidence" value="ECO:0007669"/>
    <property type="project" value="UniProtKB-KW"/>
</dbReference>
<dbReference type="CDD" id="cd01335">
    <property type="entry name" value="Radical_SAM"/>
    <property type="match status" value="1"/>
</dbReference>
<evidence type="ECO:0000313" key="5">
    <source>
        <dbReference type="EMBL" id="ALJ26483.1"/>
    </source>
</evidence>
<dbReference type="InterPro" id="IPR040086">
    <property type="entry name" value="MJ0683-like"/>
</dbReference>
<keyword evidence="2" id="KW-0408">Iron</keyword>
<accession>A0A0S1AUM2</accession>
<evidence type="ECO:0000256" key="2">
    <source>
        <dbReference type="ARBA" id="ARBA00023004"/>
    </source>
</evidence>
<gene>
    <name evidence="5" type="ORF">AOT14_00150</name>
</gene>
<dbReference type="SFLD" id="SFLDS00029">
    <property type="entry name" value="Radical_SAM"/>
    <property type="match status" value="1"/>
</dbReference>
<keyword evidence="1" id="KW-0479">Metal-binding</keyword>
<dbReference type="PANTHER" id="PTHR43432">
    <property type="entry name" value="SLR0285 PROTEIN"/>
    <property type="match status" value="1"/>
</dbReference>
<feature type="domain" description="Elp3/MiaA/NifB-like radical SAM core" evidence="4">
    <location>
        <begin position="66"/>
        <end position="291"/>
    </location>
</feature>
<sequence>MPTVIKGRGAASHLPGRFETTTTDAVDDGWQADDTEEFAAPRLRTDVRAETARSIISRNNSPDVGFEQSVNPYRGCEHGCSYCFARPTHAYLNLSPGLDFETRIFAKTNAAELLRRELARPGYVVKPIALGINTDAYQPIERRLGITRQLIEVMLETRHPFSLITKNALVERDIDLLAPLAAQRLVSVHFSVTSLDPHLSARLEPRASAPHARLRAMRRLHDAGIPVGVMVAPVIPWINDAELEAVLEAARDAGARSAGYVLLRLPHEVAPLFRDWLQAHHPQRAGHVMSTINQLRGGKDYDSQFGRRMRGEGVYAQLLSRRFALASRRLGFNASREQWPWLDCSRFVPPVPPKKASPQGELF</sequence>
<dbReference type="PANTHER" id="PTHR43432:SF3">
    <property type="entry name" value="SLR0285 PROTEIN"/>
    <property type="match status" value="1"/>
</dbReference>
<dbReference type="OrthoDB" id="9785699at2"/>
<organism evidence="5 6">
    <name type="scientific">Stenotrophomonas acidaminiphila</name>
    <dbReference type="NCBI Taxonomy" id="128780"/>
    <lineage>
        <taxon>Bacteria</taxon>
        <taxon>Pseudomonadati</taxon>
        <taxon>Pseudomonadota</taxon>
        <taxon>Gammaproteobacteria</taxon>
        <taxon>Lysobacterales</taxon>
        <taxon>Lysobacteraceae</taxon>
        <taxon>Stenotrophomonas</taxon>
    </lineage>
</organism>
<dbReference type="InterPro" id="IPR006638">
    <property type="entry name" value="Elp3/MiaA/NifB-like_rSAM"/>
</dbReference>
<dbReference type="GO" id="GO:0003824">
    <property type="term" value="F:catalytic activity"/>
    <property type="evidence" value="ECO:0007669"/>
    <property type="project" value="InterPro"/>
</dbReference>